<name>A0A5S4F6D7_9ACTN</name>
<keyword evidence="2" id="KW-1185">Reference proteome</keyword>
<organism evidence="1 2">
    <name type="scientific">Nonomuraea turkmeniaca</name>
    <dbReference type="NCBI Taxonomy" id="103838"/>
    <lineage>
        <taxon>Bacteria</taxon>
        <taxon>Bacillati</taxon>
        <taxon>Actinomycetota</taxon>
        <taxon>Actinomycetes</taxon>
        <taxon>Streptosporangiales</taxon>
        <taxon>Streptosporangiaceae</taxon>
        <taxon>Nonomuraea</taxon>
    </lineage>
</organism>
<gene>
    <name evidence="1" type="ORF">ETD86_34760</name>
</gene>
<dbReference type="OrthoDB" id="4328437at2"/>
<evidence type="ECO:0000313" key="1">
    <source>
        <dbReference type="EMBL" id="TMR11733.1"/>
    </source>
</evidence>
<proteinExistence type="predicted"/>
<reference evidence="1 2" key="1">
    <citation type="submission" date="2019-05" db="EMBL/GenBank/DDBJ databases">
        <title>Draft genome sequence of Nonomuraea turkmeniaca DSM 43926.</title>
        <authorList>
            <person name="Saricaoglu S."/>
            <person name="Isik K."/>
        </authorList>
    </citation>
    <scope>NUCLEOTIDE SEQUENCE [LARGE SCALE GENOMIC DNA]</scope>
    <source>
        <strain evidence="1 2">DSM 43926</strain>
    </source>
</reference>
<evidence type="ECO:0000313" key="2">
    <source>
        <dbReference type="Proteomes" id="UP000309128"/>
    </source>
</evidence>
<dbReference type="RefSeq" id="WP_138670883.1">
    <property type="nucleotide sequence ID" value="NZ_VCKY01000149.1"/>
</dbReference>
<protein>
    <submittedName>
        <fullName evidence="1">Uncharacterized protein</fullName>
    </submittedName>
</protein>
<dbReference type="AlphaFoldDB" id="A0A5S4F6D7"/>
<dbReference type="EMBL" id="VCKY01000149">
    <property type="protein sequence ID" value="TMR11733.1"/>
    <property type="molecule type" value="Genomic_DNA"/>
</dbReference>
<accession>A0A5S4F6D7</accession>
<dbReference type="Proteomes" id="UP000309128">
    <property type="component" value="Unassembled WGS sequence"/>
</dbReference>
<comment type="caution">
    <text evidence="1">The sequence shown here is derived from an EMBL/GenBank/DDBJ whole genome shotgun (WGS) entry which is preliminary data.</text>
</comment>
<sequence length="92" mass="10544">MNEPGNAVEGMLTLLAIEPTLLPPAPERADGRHIEHRRRDEIHDCLRCGQRAMVAYIARSMVADPDPGPRWLDLCPACDYWLRTNLPEEWRP</sequence>